<keyword evidence="1" id="KW-0472">Membrane</keyword>
<evidence type="ECO:0000313" key="3">
    <source>
        <dbReference type="Proteomes" id="UP000229459"/>
    </source>
</evidence>
<evidence type="ECO:0000256" key="1">
    <source>
        <dbReference type="SAM" id="Phobius"/>
    </source>
</evidence>
<protein>
    <submittedName>
        <fullName evidence="2">Uncharacterized protein</fullName>
    </submittedName>
</protein>
<keyword evidence="1" id="KW-0812">Transmembrane</keyword>
<accession>A0A2H0B7J3</accession>
<comment type="caution">
    <text evidence="2">The sequence shown here is derived from an EMBL/GenBank/DDBJ whole genome shotgun (WGS) entry which is preliminary data.</text>
</comment>
<dbReference type="AlphaFoldDB" id="A0A2H0B7J3"/>
<reference evidence="2 3" key="1">
    <citation type="submission" date="2017-09" db="EMBL/GenBank/DDBJ databases">
        <title>Depth-based differentiation of microbial function through sediment-hosted aquifers and enrichment of novel symbionts in the deep terrestrial subsurface.</title>
        <authorList>
            <person name="Probst A.J."/>
            <person name="Ladd B."/>
            <person name="Jarett J.K."/>
            <person name="Geller-Mcgrath D.E."/>
            <person name="Sieber C.M."/>
            <person name="Emerson J.B."/>
            <person name="Anantharaman K."/>
            <person name="Thomas B.C."/>
            <person name="Malmstrom R."/>
            <person name="Stieglmeier M."/>
            <person name="Klingl A."/>
            <person name="Woyke T."/>
            <person name="Ryan C.M."/>
            <person name="Banfield J.F."/>
        </authorList>
    </citation>
    <scope>NUCLEOTIDE SEQUENCE [LARGE SCALE GENOMIC DNA]</scope>
    <source>
        <strain evidence="2">CG23_combo_of_CG06-09_8_20_14_all_34_8</strain>
    </source>
</reference>
<feature type="transmembrane region" description="Helical" evidence="1">
    <location>
        <begin position="39"/>
        <end position="57"/>
    </location>
</feature>
<proteinExistence type="predicted"/>
<organism evidence="2 3">
    <name type="scientific">Candidatus Beckwithbacteria bacterium CG23_combo_of_CG06-09_8_20_14_all_34_8</name>
    <dbReference type="NCBI Taxonomy" id="1974497"/>
    <lineage>
        <taxon>Bacteria</taxon>
        <taxon>Candidatus Beckwithiibacteriota</taxon>
    </lineage>
</organism>
<sequence>MGLGTRLLIEQWGFYFSNRNLLKNWLFWQIKREINDQELKWYLIIVTFLLIIMDITIKI</sequence>
<name>A0A2H0B7J3_9BACT</name>
<dbReference type="EMBL" id="PCSR01000001">
    <property type="protein sequence ID" value="PIP53616.1"/>
    <property type="molecule type" value="Genomic_DNA"/>
</dbReference>
<keyword evidence="1" id="KW-1133">Transmembrane helix</keyword>
<gene>
    <name evidence="2" type="ORF">COX08_00040</name>
</gene>
<dbReference type="Proteomes" id="UP000229459">
    <property type="component" value="Unassembled WGS sequence"/>
</dbReference>
<evidence type="ECO:0000313" key="2">
    <source>
        <dbReference type="EMBL" id="PIP53616.1"/>
    </source>
</evidence>